<feature type="region of interest" description="Disordered" evidence="1">
    <location>
        <begin position="155"/>
        <end position="174"/>
    </location>
</feature>
<evidence type="ECO:0000313" key="3">
    <source>
        <dbReference type="Proteomes" id="UP000271087"/>
    </source>
</evidence>
<dbReference type="EMBL" id="UYRW01000020">
    <property type="protein sequence ID" value="VDK61680.1"/>
    <property type="molecule type" value="Genomic_DNA"/>
</dbReference>
<name>A0A182DX63_ONCOC</name>
<sequence length="174" mass="19918">MRTQLQPFCTSTNCNRSCHQVHRRNEEPLSSSVSSILDVSEAKRNFLRRQNSFFAQKTETKSEPMMAITDNSENIFRTSLPTSKRTKTLEEIIELARRKSSHGCEEPSSQKHYVTADDDKLPVEEPAMLASEIMKDNKGTNDEWAYLEQLMEFDEDRISPSGEPPSIIDNDDDT</sequence>
<dbReference type="Proteomes" id="UP000271087">
    <property type="component" value="Unassembled WGS sequence"/>
</dbReference>
<gene>
    <name evidence="2" type="ORF">NOO_LOCUS235</name>
</gene>
<dbReference type="OrthoDB" id="5816471at2759"/>
<evidence type="ECO:0000313" key="2">
    <source>
        <dbReference type="EMBL" id="VDK61680.1"/>
    </source>
</evidence>
<accession>A0A182DX63</accession>
<evidence type="ECO:0000256" key="1">
    <source>
        <dbReference type="SAM" id="MobiDB-lite"/>
    </source>
</evidence>
<dbReference type="AlphaFoldDB" id="A0A182DX63"/>
<reference evidence="2 3" key="2">
    <citation type="submission" date="2018-08" db="EMBL/GenBank/DDBJ databases">
        <authorList>
            <person name="Laetsch R D."/>
            <person name="Stevens L."/>
            <person name="Kumar S."/>
            <person name="Blaxter L. M."/>
        </authorList>
    </citation>
    <scope>NUCLEOTIDE SEQUENCE [LARGE SCALE GENOMIC DNA]</scope>
</reference>
<organism evidence="4">
    <name type="scientific">Onchocerca ochengi</name>
    <name type="common">Filarial nematode worm</name>
    <dbReference type="NCBI Taxonomy" id="42157"/>
    <lineage>
        <taxon>Eukaryota</taxon>
        <taxon>Metazoa</taxon>
        <taxon>Ecdysozoa</taxon>
        <taxon>Nematoda</taxon>
        <taxon>Chromadorea</taxon>
        <taxon>Rhabditida</taxon>
        <taxon>Spirurina</taxon>
        <taxon>Spiruromorpha</taxon>
        <taxon>Filarioidea</taxon>
        <taxon>Onchocercidae</taxon>
        <taxon>Onchocerca</taxon>
    </lineage>
</organism>
<keyword evidence="3" id="KW-1185">Reference proteome</keyword>
<proteinExistence type="predicted"/>
<dbReference type="WBParaSite" id="nOo.2.0.1.t00235-RA">
    <property type="protein sequence ID" value="nOo.2.0.1.t00235-RA"/>
    <property type="gene ID" value="nOo.2.0.1.g00235"/>
</dbReference>
<evidence type="ECO:0000313" key="4">
    <source>
        <dbReference type="WBParaSite" id="nOo.2.0.1.t00235-RA"/>
    </source>
</evidence>
<protein>
    <submittedName>
        <fullName evidence="2 4">Uncharacterized protein</fullName>
    </submittedName>
</protein>
<reference evidence="4" key="1">
    <citation type="submission" date="2016-06" db="UniProtKB">
        <authorList>
            <consortium name="WormBaseParasite"/>
        </authorList>
    </citation>
    <scope>IDENTIFICATION</scope>
</reference>